<sequence length="1067" mass="117732">MSSNQPHANFQAQNASDYQNANQSHQSLAQSTPPLELSGTLNLSDFEFPYGFGESTVTPGEAKLNNTSDPFNVTTSTEHRDSISSIHSIHRKGYGSISGPAARHGSLSGGSEEASPTSNRITGVSRQGDTTFGDDLKMNTGGAQDGSEEKRKDRIDSAPAWTELKTKAGKERKRLPLACTACRRKKIRCSGEKPACVNCTRSKIPCVYKVTTKKAAPRTDYMGMLDKRLKRMESRITNIVPKEEQSGTPAVVRANVKPPIPGTLPSKTTAGKKRPAEEAFGAELDAWSKSASKPLKENGKLGSKSKSLLAQEEAESRLLKEGAEKLPSRELQEHLAEVFFEKVYGQTYHLLHKPSFMMKLKSETLPPVLVLAVCACAARFSDHVELTNGQPFLKGEEWASEARDIVLKRYDWPNITILTCLLILGFHEFGTCHGGRSWSLAGQAIRMAYALQLHQDLDYDPHKPKVDESGNLVKLSFVDREIRRRTMWACFLMDRFESSGTGRPTFIKEETLEIQLPVKEQMFLLDIPGPTESLRGEIARPSTPSGPQQSDPKQNLGVAAYVIRSIALYSNVITYFKQGASDKDPYPMWQPESKYFSLIKQLKDFEEAMPHDMVYNSENIRAHESEGLVNQFIFLYIVIQQTTLFLNDFATHLEPGGPLSNAPKEFVARMRTNAMEAAGRIAQLINDGKSHPITAPFIGYCAFSASITLVFGAFSGNPALEESCKRNLTITLKYLGMMKKYWGMFHWMSETLRKHYQMCADRHTAGSNGTSSSTFPQYGDWFDQFPHGVSQSDFEDPAAAIKKEKGDDAVLEQKSDLKTVANYVKDLPSPGPKQQPNSKLARQKPKRNQSSSQPSQTPQMDPIQVMAPNMQGAHMGMQVSTPSSSHPQISPQQAAQTTYNQNVMSPTQFLSHHELLMPTQQSHNMVQQQLDRQPGFDGFAGMDHSAMNNNGMRGNMNVNGMNGSMSVSSKPGPSHNGDGSLMNWPDFGIGGMGNVYDMMNIENGVSNAWYSPFNMDPPDMVMDVGMNADDAFGSNAYGRDFEMRTDEQSMIGMGMGGISGSGGMGGH</sequence>
<feature type="compositionally biased region" description="Low complexity" evidence="7">
    <location>
        <begin position="849"/>
        <end position="859"/>
    </location>
</feature>
<evidence type="ECO:0000256" key="6">
    <source>
        <dbReference type="ARBA" id="ARBA00023242"/>
    </source>
</evidence>
<name>A0A1D9Q6R0_SCLS1</name>
<feature type="region of interest" description="Disordered" evidence="7">
    <location>
        <begin position="534"/>
        <end position="553"/>
    </location>
</feature>
<protein>
    <recommendedName>
        <fullName evidence="8">Zn(2)-C6 fungal-type domain-containing protein</fullName>
    </recommendedName>
</protein>
<keyword evidence="5" id="KW-0804">Transcription</keyword>
<dbReference type="GO" id="GO:0005634">
    <property type="term" value="C:nucleus"/>
    <property type="evidence" value="ECO:0007669"/>
    <property type="project" value="UniProtKB-SubCell"/>
</dbReference>
<organism evidence="9 10">
    <name type="scientific">Sclerotinia sclerotiorum (strain ATCC 18683 / 1980 / Ss-1)</name>
    <name type="common">White mold</name>
    <name type="synonym">Whetzelinia sclerotiorum</name>
    <dbReference type="NCBI Taxonomy" id="665079"/>
    <lineage>
        <taxon>Eukaryota</taxon>
        <taxon>Fungi</taxon>
        <taxon>Dikarya</taxon>
        <taxon>Ascomycota</taxon>
        <taxon>Pezizomycotina</taxon>
        <taxon>Leotiomycetes</taxon>
        <taxon>Helotiales</taxon>
        <taxon>Sclerotiniaceae</taxon>
        <taxon>Sclerotinia</taxon>
    </lineage>
</organism>
<dbReference type="PRINTS" id="PR00755">
    <property type="entry name" value="AFLATOXINBRP"/>
</dbReference>
<dbReference type="InterPro" id="IPR036864">
    <property type="entry name" value="Zn2-C6_fun-type_DNA-bd_sf"/>
</dbReference>
<dbReference type="Pfam" id="PF04082">
    <property type="entry name" value="Fungal_trans"/>
    <property type="match status" value="1"/>
</dbReference>
<dbReference type="GO" id="GO:0000981">
    <property type="term" value="F:DNA-binding transcription factor activity, RNA polymerase II-specific"/>
    <property type="evidence" value="ECO:0007669"/>
    <property type="project" value="InterPro"/>
</dbReference>
<evidence type="ECO:0000259" key="8">
    <source>
        <dbReference type="PROSITE" id="PS50048"/>
    </source>
</evidence>
<evidence type="ECO:0000256" key="3">
    <source>
        <dbReference type="ARBA" id="ARBA00023015"/>
    </source>
</evidence>
<feature type="compositionally biased region" description="Polar residues" evidence="7">
    <location>
        <begin position="542"/>
        <end position="553"/>
    </location>
</feature>
<proteinExistence type="predicted"/>
<keyword evidence="2" id="KW-0479">Metal-binding</keyword>
<accession>A0A1D9Q6R0</accession>
<evidence type="ECO:0000256" key="2">
    <source>
        <dbReference type="ARBA" id="ARBA00022723"/>
    </source>
</evidence>
<evidence type="ECO:0000256" key="4">
    <source>
        <dbReference type="ARBA" id="ARBA00023026"/>
    </source>
</evidence>
<dbReference type="OrthoDB" id="39175at2759"/>
<feature type="compositionally biased region" description="Basic and acidic residues" evidence="7">
    <location>
        <begin position="147"/>
        <end position="156"/>
    </location>
</feature>
<feature type="domain" description="Zn(2)-C6 fungal-type" evidence="8">
    <location>
        <begin position="178"/>
        <end position="208"/>
    </location>
</feature>
<dbReference type="AlphaFoldDB" id="A0A1D9Q6R0"/>
<dbReference type="VEuPathDB" id="FungiDB:sscle_06g054040"/>
<dbReference type="PANTHER" id="PTHR47338">
    <property type="entry name" value="ZN(II)2CYS6 TRANSCRIPTION FACTOR (EUROFUNG)-RELATED"/>
    <property type="match status" value="1"/>
</dbReference>
<gene>
    <name evidence="9" type="ORF">sscle_06g054040</name>
</gene>
<dbReference type="SUPFAM" id="SSF57701">
    <property type="entry name" value="Zn2/Cys6 DNA-binding domain"/>
    <property type="match status" value="1"/>
</dbReference>
<feature type="region of interest" description="Disordered" evidence="7">
    <location>
        <begin position="1"/>
        <end position="157"/>
    </location>
</feature>
<dbReference type="InterPro" id="IPR001138">
    <property type="entry name" value="Zn2Cys6_DnaBD"/>
</dbReference>
<dbReference type="Pfam" id="PF00172">
    <property type="entry name" value="Zn_clus"/>
    <property type="match status" value="1"/>
</dbReference>
<dbReference type="Proteomes" id="UP000177798">
    <property type="component" value="Chromosome 6"/>
</dbReference>
<dbReference type="InterPro" id="IPR050815">
    <property type="entry name" value="TF_fung"/>
</dbReference>
<keyword evidence="4" id="KW-0843">Virulence</keyword>
<feature type="region of interest" description="Disordered" evidence="7">
    <location>
        <begin position="823"/>
        <end position="862"/>
    </location>
</feature>
<dbReference type="PROSITE" id="PS00463">
    <property type="entry name" value="ZN2_CY6_FUNGAL_1"/>
    <property type="match status" value="1"/>
</dbReference>
<comment type="subcellular location">
    <subcellularLocation>
        <location evidence="1">Nucleus</location>
    </subcellularLocation>
</comment>
<keyword evidence="3" id="KW-0805">Transcription regulation</keyword>
<dbReference type="CDD" id="cd00067">
    <property type="entry name" value="GAL4"/>
    <property type="match status" value="1"/>
</dbReference>
<feature type="compositionally biased region" description="Polar residues" evidence="7">
    <location>
        <begin position="64"/>
        <end position="76"/>
    </location>
</feature>
<dbReference type="Gene3D" id="4.10.240.10">
    <property type="entry name" value="Zn(2)-C6 fungal-type DNA-binding domain"/>
    <property type="match status" value="1"/>
</dbReference>
<dbReference type="EMBL" id="CP017819">
    <property type="protein sequence ID" value="APA10634.1"/>
    <property type="molecule type" value="Genomic_DNA"/>
</dbReference>
<dbReference type="PROSITE" id="PS50048">
    <property type="entry name" value="ZN2_CY6_FUNGAL_2"/>
    <property type="match status" value="1"/>
</dbReference>
<reference evidence="10" key="1">
    <citation type="journal article" date="2017" name="Genome Biol. Evol.">
        <title>The complete genome sequence of the phytopathogenic fungus Sclerotinia sclerotiorum reveals insights into the genome architecture of broad host range pathogens.</title>
        <authorList>
            <person name="Derbyshire M."/>
            <person name="Denton-Giles M."/>
            <person name="Hegedus D."/>
            <person name="Seifbarghy S."/>
            <person name="Rollins J."/>
            <person name="van Kan J."/>
            <person name="Seidl M.F."/>
            <person name="Faino L."/>
            <person name="Mbengue M."/>
            <person name="Navaud O."/>
            <person name="Raffaele S."/>
            <person name="Hammond-Kosack K."/>
            <person name="Heard S."/>
            <person name="Oliver R."/>
        </authorList>
    </citation>
    <scope>NUCLEOTIDE SEQUENCE [LARGE SCALE GENOMIC DNA]</scope>
    <source>
        <strain evidence="10">ATCC 18683 / 1980 / Ss-1</strain>
    </source>
</reference>
<feature type="compositionally biased region" description="Polar residues" evidence="7">
    <location>
        <begin position="114"/>
        <end position="130"/>
    </location>
</feature>
<feature type="compositionally biased region" description="Polar residues" evidence="7">
    <location>
        <begin position="1"/>
        <end position="43"/>
    </location>
</feature>
<dbReference type="GO" id="GO:0003677">
    <property type="term" value="F:DNA binding"/>
    <property type="evidence" value="ECO:0007669"/>
    <property type="project" value="InterPro"/>
</dbReference>
<dbReference type="PANTHER" id="PTHR47338:SF27">
    <property type="entry name" value="ZN(II)2CYS6 TRANSCRIPTION FACTOR (EUROFUNG)"/>
    <property type="match status" value="1"/>
</dbReference>
<evidence type="ECO:0000313" key="9">
    <source>
        <dbReference type="EMBL" id="APA10634.1"/>
    </source>
</evidence>
<keyword evidence="6" id="KW-0539">Nucleus</keyword>
<evidence type="ECO:0000256" key="1">
    <source>
        <dbReference type="ARBA" id="ARBA00004123"/>
    </source>
</evidence>
<evidence type="ECO:0000256" key="7">
    <source>
        <dbReference type="SAM" id="MobiDB-lite"/>
    </source>
</evidence>
<feature type="region of interest" description="Disordered" evidence="7">
    <location>
        <begin position="253"/>
        <end position="275"/>
    </location>
</feature>
<evidence type="ECO:0000256" key="5">
    <source>
        <dbReference type="ARBA" id="ARBA00023163"/>
    </source>
</evidence>
<dbReference type="SMART" id="SM00906">
    <property type="entry name" value="Fungal_trans"/>
    <property type="match status" value="1"/>
</dbReference>
<evidence type="ECO:0000313" key="10">
    <source>
        <dbReference type="Proteomes" id="UP000177798"/>
    </source>
</evidence>
<dbReference type="CDD" id="cd12148">
    <property type="entry name" value="fungal_TF_MHR"/>
    <property type="match status" value="1"/>
</dbReference>
<dbReference type="InterPro" id="IPR007219">
    <property type="entry name" value="XnlR_reg_dom"/>
</dbReference>
<dbReference type="GO" id="GO:0006351">
    <property type="term" value="P:DNA-templated transcription"/>
    <property type="evidence" value="ECO:0007669"/>
    <property type="project" value="InterPro"/>
</dbReference>
<dbReference type="GO" id="GO:0008270">
    <property type="term" value="F:zinc ion binding"/>
    <property type="evidence" value="ECO:0007669"/>
    <property type="project" value="InterPro"/>
</dbReference>
<dbReference type="SMART" id="SM00066">
    <property type="entry name" value="GAL4"/>
    <property type="match status" value="1"/>
</dbReference>